<evidence type="ECO:0000256" key="3">
    <source>
        <dbReference type="ARBA" id="ARBA00004910"/>
    </source>
</evidence>
<sequence>MANTHRTRTWANAGRGDVHRAAGDSTVTDSVCAVTATADDHRWMAQALRLAERGAYTTRPNPMVGCVIVRDGVCVGEGFHQRAGGPHAEVFALRAAGEHARGATAYVTLEPCAHYGRTPPCALALIEAGVARVVAAMADPFPQVNGGGFALLREAGIAVTTGVLQAQARALNHGFLSRVERGRPWLRVKLGASLDGRTALASGESKWITGADARADVQRWRARAGAILTGAGTVLADDPSMTVRLGDDTPCVPPLRVVLDAGLGTLACGNIRQGGASTLYLHGEAVMPPQLEDAEFLGMPLHGGRFDLEAVLATLAGRGINEVHVEAGATLSGALLQAGLVDELLVYVAPVLLGDTARPLLAGLQIPTLAQRQQLQLLDVRQLGQDLRLRYAPVTAD</sequence>
<keyword evidence="9 12" id="KW-0521">NADP</keyword>
<dbReference type="PANTHER" id="PTHR38011:SF7">
    <property type="entry name" value="2,5-DIAMINO-6-RIBOSYLAMINO-4(3H)-PYRIMIDINONE 5'-PHOSPHATE REDUCTASE"/>
    <property type="match status" value="1"/>
</dbReference>
<comment type="caution">
    <text evidence="14">The sequence shown here is derived from an EMBL/GenBank/DDBJ whole genome shotgun (WGS) entry which is preliminary data.</text>
</comment>
<dbReference type="Proteomes" id="UP001430396">
    <property type="component" value="Unassembled WGS sequence"/>
</dbReference>
<evidence type="ECO:0000256" key="1">
    <source>
        <dbReference type="ARBA" id="ARBA00002151"/>
    </source>
</evidence>
<keyword evidence="11" id="KW-0511">Multifunctional enzyme</keyword>
<dbReference type="Gene3D" id="3.40.140.10">
    <property type="entry name" value="Cytidine Deaminase, domain 2"/>
    <property type="match status" value="1"/>
</dbReference>
<dbReference type="GO" id="GO:0008703">
    <property type="term" value="F:5-amino-6-(5-phosphoribosylamino)uracil reductase activity"/>
    <property type="evidence" value="ECO:0007669"/>
    <property type="project" value="UniProtKB-EC"/>
</dbReference>
<keyword evidence="12 14" id="KW-0378">Hydrolase</keyword>
<evidence type="ECO:0000256" key="2">
    <source>
        <dbReference type="ARBA" id="ARBA00004882"/>
    </source>
</evidence>
<dbReference type="InterPro" id="IPR016193">
    <property type="entry name" value="Cytidine_deaminase-like"/>
</dbReference>
<protein>
    <recommendedName>
        <fullName evidence="12">Riboflavin biosynthesis protein RibD</fullName>
    </recommendedName>
    <domain>
        <recommendedName>
            <fullName evidence="12">Diaminohydroxyphosphoribosylaminopyrimidine deaminase</fullName>
            <shortName evidence="12">DRAP deaminase</shortName>
            <ecNumber evidence="12">3.5.4.26</ecNumber>
        </recommendedName>
        <alternativeName>
            <fullName evidence="12">Riboflavin-specific deaminase</fullName>
        </alternativeName>
    </domain>
    <domain>
        <recommendedName>
            <fullName evidence="12">5-amino-6-(5-phosphoribosylamino)uracil reductase</fullName>
            <ecNumber evidence="12">1.1.1.193</ecNumber>
        </recommendedName>
        <alternativeName>
            <fullName evidence="12">HTP reductase</fullName>
        </alternativeName>
    </domain>
</protein>
<dbReference type="EMBL" id="JAFFQI010000200">
    <property type="protein sequence ID" value="MCD0268729.1"/>
    <property type="molecule type" value="Genomic_DNA"/>
</dbReference>
<organism evidence="14 15">
    <name type="scientific">Xanthomonas melonis</name>
    <dbReference type="NCBI Taxonomy" id="56456"/>
    <lineage>
        <taxon>Bacteria</taxon>
        <taxon>Pseudomonadati</taxon>
        <taxon>Pseudomonadota</taxon>
        <taxon>Gammaproteobacteria</taxon>
        <taxon>Lysobacterales</taxon>
        <taxon>Lysobacteraceae</taxon>
        <taxon>Xanthomonas</taxon>
    </lineage>
</organism>
<comment type="function">
    <text evidence="1 12">Converts 2,5-diamino-6-(ribosylamino)-4(3h)-pyrimidinone 5'-phosphate into 5-amino-6-(ribosylamino)-2,4(1h,3h)-pyrimidinedione 5'-phosphate.</text>
</comment>
<evidence type="ECO:0000256" key="10">
    <source>
        <dbReference type="ARBA" id="ARBA00023002"/>
    </source>
</evidence>
<dbReference type="InterPro" id="IPR002125">
    <property type="entry name" value="CMP_dCMP_dom"/>
</dbReference>
<keyword evidence="7 12" id="KW-0479">Metal-binding</keyword>
<keyword evidence="6 12" id="KW-0686">Riboflavin biosynthesis</keyword>
<keyword evidence="15" id="KW-1185">Reference proteome</keyword>
<dbReference type="GO" id="GO:0008835">
    <property type="term" value="F:diaminohydroxyphosphoribosylaminopyrimidine deaminase activity"/>
    <property type="evidence" value="ECO:0007669"/>
    <property type="project" value="UniProtKB-EC"/>
</dbReference>
<feature type="domain" description="CMP/dCMP-type deaminase" evidence="13">
    <location>
        <begin position="38"/>
        <end position="159"/>
    </location>
</feature>
<evidence type="ECO:0000259" key="13">
    <source>
        <dbReference type="PROSITE" id="PS51747"/>
    </source>
</evidence>
<evidence type="ECO:0000256" key="12">
    <source>
        <dbReference type="PIRNR" id="PIRNR006769"/>
    </source>
</evidence>
<dbReference type="InterPro" id="IPR050765">
    <property type="entry name" value="Riboflavin_Biosynth_HTPR"/>
</dbReference>
<dbReference type="Pfam" id="PF01872">
    <property type="entry name" value="RibD_C"/>
    <property type="match status" value="1"/>
</dbReference>
<comment type="similarity">
    <text evidence="5 12">In the C-terminal section; belongs to the HTP reductase family.</text>
</comment>
<evidence type="ECO:0000313" key="14">
    <source>
        <dbReference type="EMBL" id="MCD0268729.1"/>
    </source>
</evidence>
<dbReference type="SUPFAM" id="SSF53927">
    <property type="entry name" value="Cytidine deaminase-like"/>
    <property type="match status" value="1"/>
</dbReference>
<dbReference type="PIRSF" id="PIRSF006769">
    <property type="entry name" value="RibD"/>
    <property type="match status" value="1"/>
</dbReference>
<evidence type="ECO:0000256" key="4">
    <source>
        <dbReference type="ARBA" id="ARBA00005259"/>
    </source>
</evidence>
<proteinExistence type="inferred from homology"/>
<accession>A0ABS8P246</accession>
<dbReference type="InterPro" id="IPR011549">
    <property type="entry name" value="RibD_C"/>
</dbReference>
<dbReference type="PROSITE" id="PS00903">
    <property type="entry name" value="CYT_DCMP_DEAMINASES_1"/>
    <property type="match status" value="1"/>
</dbReference>
<evidence type="ECO:0000256" key="11">
    <source>
        <dbReference type="ARBA" id="ARBA00023268"/>
    </source>
</evidence>
<dbReference type="PANTHER" id="PTHR38011">
    <property type="entry name" value="DIHYDROFOLATE REDUCTASE FAMILY PROTEIN (AFU_ORTHOLOGUE AFUA_8G06820)"/>
    <property type="match status" value="1"/>
</dbReference>
<dbReference type="NCBIfam" id="TIGR00227">
    <property type="entry name" value="ribD_Cterm"/>
    <property type="match status" value="1"/>
</dbReference>
<dbReference type="InterPro" id="IPR004794">
    <property type="entry name" value="Eubact_RibD"/>
</dbReference>
<evidence type="ECO:0000256" key="6">
    <source>
        <dbReference type="ARBA" id="ARBA00022619"/>
    </source>
</evidence>
<keyword evidence="10 12" id="KW-0560">Oxidoreductase</keyword>
<evidence type="ECO:0000256" key="9">
    <source>
        <dbReference type="ARBA" id="ARBA00022857"/>
    </source>
</evidence>
<comment type="pathway">
    <text evidence="2 12">Cofactor biosynthesis; riboflavin biosynthesis; 5-amino-6-(D-ribitylamino)uracil from GTP: step 2/4.</text>
</comment>
<dbReference type="Gene3D" id="3.40.430.10">
    <property type="entry name" value="Dihydrofolate Reductase, subunit A"/>
    <property type="match status" value="1"/>
</dbReference>
<dbReference type="Pfam" id="PF00383">
    <property type="entry name" value="dCMP_cyt_deam_1"/>
    <property type="match status" value="1"/>
</dbReference>
<dbReference type="EC" id="3.5.4.26" evidence="12"/>
<dbReference type="PROSITE" id="PS51747">
    <property type="entry name" value="CYT_DCMP_DEAMINASES_2"/>
    <property type="match status" value="1"/>
</dbReference>
<dbReference type="InterPro" id="IPR002734">
    <property type="entry name" value="RibDG_C"/>
</dbReference>
<reference evidence="14" key="1">
    <citation type="submission" date="2021-02" db="EMBL/GenBank/DDBJ databases">
        <title>Copper resistance gene diversity in local Xanthomonas species at agrochemical polluted sites in Trinidad, Trinidad and Tobago.</title>
        <authorList>
            <person name="Ramnarine S.D.B.J."/>
            <person name="Ramsubhag A."/>
            <person name="Jayaraman J."/>
        </authorList>
    </citation>
    <scope>NUCLEOTIDE SEQUENCE</scope>
    <source>
        <strain evidence="14">CaNP6A</strain>
    </source>
</reference>
<comment type="pathway">
    <text evidence="3 12">Cofactor biosynthesis; riboflavin biosynthesis; 5-amino-6-(D-ribitylamino)uracil from GTP: step 3/4.</text>
</comment>
<dbReference type="InterPro" id="IPR016192">
    <property type="entry name" value="APOBEC/CMP_deaminase_Zn-bd"/>
</dbReference>
<dbReference type="CDD" id="cd01284">
    <property type="entry name" value="Riboflavin_deaminase-reductase"/>
    <property type="match status" value="1"/>
</dbReference>
<dbReference type="InterPro" id="IPR024072">
    <property type="entry name" value="DHFR-like_dom_sf"/>
</dbReference>
<dbReference type="EC" id="1.1.1.193" evidence="12"/>
<gene>
    <name evidence="14" type="primary">ribD</name>
    <name evidence="14" type="ORF">JWH11_20265</name>
</gene>
<name>A0ABS8P246_9XANT</name>
<dbReference type="SUPFAM" id="SSF53597">
    <property type="entry name" value="Dihydrofolate reductase-like"/>
    <property type="match status" value="1"/>
</dbReference>
<evidence type="ECO:0000256" key="7">
    <source>
        <dbReference type="ARBA" id="ARBA00022723"/>
    </source>
</evidence>
<comment type="catalytic activity">
    <reaction evidence="12">
        <text>5-amino-6-(5-phospho-D-ribitylamino)uracil + NADP(+) = 5-amino-6-(5-phospho-D-ribosylamino)uracil + NADPH + H(+)</text>
        <dbReference type="Rhea" id="RHEA:17845"/>
        <dbReference type="ChEBI" id="CHEBI:15378"/>
        <dbReference type="ChEBI" id="CHEBI:57783"/>
        <dbReference type="ChEBI" id="CHEBI:58349"/>
        <dbReference type="ChEBI" id="CHEBI:58421"/>
        <dbReference type="ChEBI" id="CHEBI:58453"/>
        <dbReference type="EC" id="1.1.1.193"/>
    </reaction>
</comment>
<comment type="similarity">
    <text evidence="4 12">In the N-terminal section; belongs to the cytidine and deoxycytidylate deaminase family.</text>
</comment>
<keyword evidence="8 12" id="KW-0862">Zinc</keyword>
<evidence type="ECO:0000256" key="5">
    <source>
        <dbReference type="ARBA" id="ARBA00007417"/>
    </source>
</evidence>
<evidence type="ECO:0000313" key="15">
    <source>
        <dbReference type="Proteomes" id="UP001430396"/>
    </source>
</evidence>
<dbReference type="NCBIfam" id="TIGR00326">
    <property type="entry name" value="eubact_ribD"/>
    <property type="match status" value="1"/>
</dbReference>
<comment type="catalytic activity">
    <reaction evidence="12">
        <text>2,5-diamino-6-hydroxy-4-(5-phosphoribosylamino)-pyrimidine + H2O + H(+) = 5-amino-6-(5-phospho-D-ribosylamino)uracil + NH4(+)</text>
        <dbReference type="Rhea" id="RHEA:21868"/>
        <dbReference type="ChEBI" id="CHEBI:15377"/>
        <dbReference type="ChEBI" id="CHEBI:15378"/>
        <dbReference type="ChEBI" id="CHEBI:28938"/>
        <dbReference type="ChEBI" id="CHEBI:58453"/>
        <dbReference type="ChEBI" id="CHEBI:58614"/>
        <dbReference type="EC" id="3.5.4.26"/>
    </reaction>
</comment>
<comment type="cofactor">
    <cofactor evidence="12">
        <name>Zn(2+)</name>
        <dbReference type="ChEBI" id="CHEBI:29105"/>
    </cofactor>
    <text evidence="12">Binds 1 zinc ion.</text>
</comment>
<evidence type="ECO:0000256" key="8">
    <source>
        <dbReference type="ARBA" id="ARBA00022833"/>
    </source>
</evidence>